<dbReference type="InterPro" id="IPR029263">
    <property type="entry name" value="Nitr_red_bet_C"/>
</dbReference>
<dbReference type="FunFam" id="3.30.70.20:FF:000026">
    <property type="entry name" value="Nitrate reductase subunit beta"/>
    <property type="match status" value="1"/>
</dbReference>
<evidence type="ECO:0000256" key="9">
    <source>
        <dbReference type="ARBA" id="ARBA00023004"/>
    </source>
</evidence>
<keyword evidence="7" id="KW-0677">Repeat</keyword>
<evidence type="ECO:0000313" key="12">
    <source>
        <dbReference type="EMBL" id="PMC61679.1"/>
    </source>
</evidence>
<dbReference type="NCBIfam" id="TIGR01660">
    <property type="entry name" value="narH"/>
    <property type="match status" value="1"/>
</dbReference>
<dbReference type="EMBL" id="PNHF01000023">
    <property type="protein sequence ID" value="PMC61679.1"/>
    <property type="molecule type" value="Genomic_DNA"/>
</dbReference>
<dbReference type="CDD" id="cd10557">
    <property type="entry name" value="NarH_beta-like"/>
    <property type="match status" value="1"/>
</dbReference>
<dbReference type="GO" id="GO:0046872">
    <property type="term" value="F:metal ion binding"/>
    <property type="evidence" value="ECO:0007669"/>
    <property type="project" value="UniProtKB-KW"/>
</dbReference>
<comment type="caution">
    <text evidence="12">The sequence shown here is derived from an EMBL/GenBank/DDBJ whole genome shotgun (WGS) entry which is preliminary data.</text>
</comment>
<dbReference type="InterPro" id="IPR038262">
    <property type="entry name" value="Nitr_red_bet_C_sf"/>
</dbReference>
<name>A0A2N6SXA0_9CORY</name>
<keyword evidence="10" id="KW-0411">Iron-sulfur</keyword>
<evidence type="ECO:0000256" key="4">
    <source>
        <dbReference type="ARBA" id="ARBA00022448"/>
    </source>
</evidence>
<dbReference type="SUPFAM" id="SSF54862">
    <property type="entry name" value="4Fe-4S ferredoxins"/>
    <property type="match status" value="1"/>
</dbReference>
<keyword evidence="9" id="KW-0408">Iron</keyword>
<evidence type="ECO:0000259" key="11">
    <source>
        <dbReference type="PROSITE" id="PS51379"/>
    </source>
</evidence>
<dbReference type="InterPro" id="IPR017896">
    <property type="entry name" value="4Fe4S_Fe-S-bd"/>
</dbReference>
<dbReference type="GO" id="GO:0030313">
    <property type="term" value="C:cell envelope"/>
    <property type="evidence" value="ECO:0007669"/>
    <property type="project" value="UniProtKB-SubCell"/>
</dbReference>
<feature type="domain" description="4Fe-4S ferredoxin-type" evidence="11">
    <location>
        <begin position="175"/>
        <end position="206"/>
    </location>
</feature>
<dbReference type="InterPro" id="IPR006547">
    <property type="entry name" value="NO3_Rdtase_bsu"/>
</dbReference>
<evidence type="ECO:0000313" key="13">
    <source>
        <dbReference type="Proteomes" id="UP000235363"/>
    </source>
</evidence>
<dbReference type="FunFam" id="3.30.70.20:FF:000008">
    <property type="entry name" value="Respiratory nitrate reductase beta subunit"/>
    <property type="match status" value="1"/>
</dbReference>
<evidence type="ECO:0000256" key="5">
    <source>
        <dbReference type="ARBA" id="ARBA00022485"/>
    </source>
</evidence>
<comment type="cofactor">
    <cofactor evidence="2">
        <name>[4Fe-4S] cluster</name>
        <dbReference type="ChEBI" id="CHEBI:49883"/>
    </cofactor>
</comment>
<dbReference type="RefSeq" id="WP_102213867.1">
    <property type="nucleotide sequence ID" value="NZ_PNHF01000023.1"/>
</dbReference>
<dbReference type="PANTHER" id="PTHR43518">
    <property type="entry name" value="NITRATE REDUCTASE BETA SUBUNIT"/>
    <property type="match status" value="1"/>
</dbReference>
<feature type="domain" description="4Fe-4S ferredoxin-type" evidence="11">
    <location>
        <begin position="208"/>
        <end position="237"/>
    </location>
</feature>
<dbReference type="Gene3D" id="1.10.3650.10">
    <property type="entry name" value="nitrate reductase domain like"/>
    <property type="match status" value="1"/>
</dbReference>
<dbReference type="GO" id="GO:0042126">
    <property type="term" value="P:nitrate metabolic process"/>
    <property type="evidence" value="ECO:0007669"/>
    <property type="project" value="InterPro"/>
</dbReference>
<dbReference type="Pfam" id="PF13247">
    <property type="entry name" value="Fer4_11"/>
    <property type="match status" value="1"/>
</dbReference>
<protein>
    <submittedName>
        <fullName evidence="12">Nitrate reductase subunit beta</fullName>
    </submittedName>
</protein>
<dbReference type="AlphaFoldDB" id="A0A2N6SXA0"/>
<evidence type="ECO:0000256" key="1">
    <source>
        <dbReference type="ARBA" id="ARBA00001927"/>
    </source>
</evidence>
<evidence type="ECO:0000256" key="3">
    <source>
        <dbReference type="ARBA" id="ARBA00004196"/>
    </source>
</evidence>
<reference evidence="12 13" key="1">
    <citation type="submission" date="2017-09" db="EMBL/GenBank/DDBJ databases">
        <title>Bacterial strain isolated from the female urinary microbiota.</title>
        <authorList>
            <person name="Thomas-White K."/>
            <person name="Kumar N."/>
            <person name="Forster S."/>
            <person name="Putonti C."/>
            <person name="Lawley T."/>
            <person name="Wolfe A.J."/>
        </authorList>
    </citation>
    <scope>NUCLEOTIDE SEQUENCE [LARGE SCALE GENOMIC DNA]</scope>
    <source>
        <strain evidence="12 13">UMB0908</strain>
    </source>
</reference>
<dbReference type="GO" id="GO:0009061">
    <property type="term" value="P:anaerobic respiration"/>
    <property type="evidence" value="ECO:0007669"/>
    <property type="project" value="TreeGrafter"/>
</dbReference>
<dbReference type="FunFam" id="3.30.70.20:FF:000010">
    <property type="entry name" value="Respiratory nitrate reductase beta subunit"/>
    <property type="match status" value="1"/>
</dbReference>
<evidence type="ECO:0000256" key="10">
    <source>
        <dbReference type="ARBA" id="ARBA00023014"/>
    </source>
</evidence>
<evidence type="ECO:0000256" key="2">
    <source>
        <dbReference type="ARBA" id="ARBA00001966"/>
    </source>
</evidence>
<organism evidence="12 13">
    <name type="scientific">Corynebacterium xerosis</name>
    <dbReference type="NCBI Taxonomy" id="1725"/>
    <lineage>
        <taxon>Bacteria</taxon>
        <taxon>Bacillati</taxon>
        <taxon>Actinomycetota</taxon>
        <taxon>Actinomycetes</taxon>
        <taxon>Mycobacteriales</taxon>
        <taxon>Corynebacteriaceae</taxon>
        <taxon>Corynebacterium</taxon>
    </lineage>
</organism>
<dbReference type="GO" id="GO:0051539">
    <property type="term" value="F:4 iron, 4 sulfur cluster binding"/>
    <property type="evidence" value="ECO:0007669"/>
    <property type="project" value="UniProtKB-KW"/>
</dbReference>
<dbReference type="GO" id="GO:0009055">
    <property type="term" value="F:electron transfer activity"/>
    <property type="evidence" value="ECO:0007669"/>
    <property type="project" value="TreeGrafter"/>
</dbReference>
<gene>
    <name evidence="12" type="primary">narH</name>
    <name evidence="12" type="ORF">CJ204_09730</name>
</gene>
<sequence length="548" mass="60780">MKVMAQLSMVMNLDKCIGCHTCSVTCKQTWTNREGTEYVWFNNVETRPGVGYPKQWEDQEKWKGGWVRKANGKVVPRAGGRLKKLATIFSNPDMPEMTDYYEPWTYEYDKLLSAPKDSKHVPTARPVSQLSGEPIDTIEWSSNWDDDLGGSQEILDDDPILKAMNEKVRHEIEQSFMFYLPRICEHCLNPTCVASCPSGAMYKRSEDGIVLVDQDKCRGWRMCISGCPYKKVYFNHHTGKAEKCTLCYPRLEVGEPTVCSETCVGRLRYLGVLLYDADRVGEVAATEDEKDLYEAQRSMLLDPFDPEVIAGARAGGVPDSWIKAAQESPIWKLISVYKVALPLHPEYRTLPMVWYIPPLSPVVDAVTASGADGENHRLLYTAISTMRIPLEYLAELFTAGDTAVVEKVLRKLVAMRAFMREVRNGREPDPEIAAAVGMDGQDIEDMYRLLAIAKYDERYVIPTAHSESAATPEGVAAMGCSLDDFGGPGMGGPGGTGVGAAHDPNMSVEELAAQFHGVPPEDIAAGSGRVPLATWSAGERPDSMFPRR</sequence>
<dbReference type="Proteomes" id="UP000235363">
    <property type="component" value="Unassembled WGS sequence"/>
</dbReference>
<proteinExistence type="predicted"/>
<dbReference type="Pfam" id="PF14711">
    <property type="entry name" value="Nitr_red_bet_C"/>
    <property type="match status" value="1"/>
</dbReference>
<keyword evidence="4" id="KW-0813">Transport</keyword>
<dbReference type="PANTHER" id="PTHR43518:SF1">
    <property type="entry name" value="RESPIRATORY NITRATE REDUCTASE 1 BETA CHAIN"/>
    <property type="match status" value="1"/>
</dbReference>
<accession>A0A2N6SXA0</accession>
<evidence type="ECO:0000256" key="6">
    <source>
        <dbReference type="ARBA" id="ARBA00022723"/>
    </source>
</evidence>
<keyword evidence="8" id="KW-0249">Electron transport</keyword>
<comment type="subcellular location">
    <subcellularLocation>
        <location evidence="3">Cell envelope</location>
    </subcellularLocation>
</comment>
<dbReference type="GO" id="GO:0009325">
    <property type="term" value="C:nitrate reductase complex"/>
    <property type="evidence" value="ECO:0007669"/>
    <property type="project" value="InterPro"/>
</dbReference>
<dbReference type="PROSITE" id="PS51379">
    <property type="entry name" value="4FE4S_FER_2"/>
    <property type="match status" value="3"/>
</dbReference>
<comment type="cofactor">
    <cofactor evidence="1">
        <name>[3Fe-4S] cluster</name>
        <dbReference type="ChEBI" id="CHEBI:21137"/>
    </cofactor>
</comment>
<evidence type="ECO:0000256" key="7">
    <source>
        <dbReference type="ARBA" id="ARBA00022737"/>
    </source>
</evidence>
<evidence type="ECO:0000256" key="8">
    <source>
        <dbReference type="ARBA" id="ARBA00022982"/>
    </source>
</evidence>
<dbReference type="Gene3D" id="3.30.70.20">
    <property type="match status" value="3"/>
</dbReference>
<keyword evidence="5" id="KW-0004">4Fe-4S</keyword>
<dbReference type="GO" id="GO:0008940">
    <property type="term" value="F:nitrate reductase activity"/>
    <property type="evidence" value="ECO:0007669"/>
    <property type="project" value="InterPro"/>
</dbReference>
<dbReference type="GO" id="GO:0016020">
    <property type="term" value="C:membrane"/>
    <property type="evidence" value="ECO:0007669"/>
    <property type="project" value="TreeGrafter"/>
</dbReference>
<feature type="domain" description="4Fe-4S ferredoxin-type" evidence="11">
    <location>
        <begin position="7"/>
        <end position="36"/>
    </location>
</feature>
<keyword evidence="6" id="KW-0479">Metal-binding</keyword>